<organism evidence="11 12">
    <name type="scientific">Actinomadura coerulea</name>
    <dbReference type="NCBI Taxonomy" id="46159"/>
    <lineage>
        <taxon>Bacteria</taxon>
        <taxon>Bacillati</taxon>
        <taxon>Actinomycetota</taxon>
        <taxon>Actinomycetes</taxon>
        <taxon>Streptosporangiales</taxon>
        <taxon>Thermomonosporaceae</taxon>
        <taxon>Actinomadura</taxon>
    </lineage>
</organism>
<feature type="transmembrane region" description="Helical" evidence="9">
    <location>
        <begin position="77"/>
        <end position="100"/>
    </location>
</feature>
<dbReference type="InterPro" id="IPR011701">
    <property type="entry name" value="MFS"/>
</dbReference>
<dbReference type="SUPFAM" id="SSF103473">
    <property type="entry name" value="MFS general substrate transporter"/>
    <property type="match status" value="1"/>
</dbReference>
<feature type="transmembrane region" description="Helical" evidence="9">
    <location>
        <begin position="300"/>
        <end position="324"/>
    </location>
</feature>
<dbReference type="AlphaFoldDB" id="A0A7X0FTS6"/>
<evidence type="ECO:0000256" key="5">
    <source>
        <dbReference type="ARBA" id="ARBA00022989"/>
    </source>
</evidence>
<feature type="transmembrane region" description="Helical" evidence="9">
    <location>
        <begin position="134"/>
        <end position="153"/>
    </location>
</feature>
<comment type="subcellular location">
    <subcellularLocation>
        <location evidence="1">Cell inner membrane</location>
        <topology evidence="1">Multi-pass membrane protein</topology>
    </subcellularLocation>
</comment>
<keyword evidence="6 9" id="KW-0472">Membrane</keyword>
<feature type="transmembrane region" description="Helical" evidence="9">
    <location>
        <begin position="47"/>
        <end position="65"/>
    </location>
</feature>
<dbReference type="Gene3D" id="1.20.1720.10">
    <property type="entry name" value="Multidrug resistance protein D"/>
    <property type="match status" value="1"/>
</dbReference>
<feature type="transmembrane region" description="Helical" evidence="9">
    <location>
        <begin position="501"/>
        <end position="521"/>
    </location>
</feature>
<evidence type="ECO:0000256" key="9">
    <source>
        <dbReference type="SAM" id="Phobius"/>
    </source>
</evidence>
<evidence type="ECO:0000313" key="12">
    <source>
        <dbReference type="Proteomes" id="UP000546324"/>
    </source>
</evidence>
<dbReference type="RefSeq" id="WP_185023359.1">
    <property type="nucleotide sequence ID" value="NZ_JACHMQ010000001.1"/>
</dbReference>
<dbReference type="EMBL" id="JACHMQ010000001">
    <property type="protein sequence ID" value="MBB6393563.1"/>
    <property type="molecule type" value="Genomic_DNA"/>
</dbReference>
<gene>
    <name evidence="11" type="ORF">BKA00_000477</name>
</gene>
<name>A0A7X0FTS6_9ACTN</name>
<feature type="transmembrane region" description="Helical" evidence="9">
    <location>
        <begin position="403"/>
        <end position="424"/>
    </location>
</feature>
<reference evidence="11 12" key="1">
    <citation type="submission" date="2020-08" db="EMBL/GenBank/DDBJ databases">
        <title>Sequencing the genomes of 1000 actinobacteria strains.</title>
        <authorList>
            <person name="Klenk H.-P."/>
        </authorList>
    </citation>
    <scope>NUCLEOTIDE SEQUENCE [LARGE SCALE GENOMIC DNA]</scope>
    <source>
        <strain evidence="11 12">DSM 43675</strain>
    </source>
</reference>
<accession>A0A7X0FTS6</accession>
<dbReference type="InterPro" id="IPR005829">
    <property type="entry name" value="Sugar_transporter_CS"/>
</dbReference>
<feature type="transmembrane region" description="Helical" evidence="9">
    <location>
        <begin position="106"/>
        <end position="127"/>
    </location>
</feature>
<dbReference type="PANTHER" id="PTHR23501">
    <property type="entry name" value="MAJOR FACILITATOR SUPERFAMILY"/>
    <property type="match status" value="1"/>
</dbReference>
<keyword evidence="5 9" id="KW-1133">Transmembrane helix</keyword>
<dbReference type="Pfam" id="PF07690">
    <property type="entry name" value="MFS_1"/>
    <property type="match status" value="1"/>
</dbReference>
<dbReference type="InterPro" id="IPR020846">
    <property type="entry name" value="MFS_dom"/>
</dbReference>
<feature type="region of interest" description="Disordered" evidence="8">
    <location>
        <begin position="529"/>
        <end position="568"/>
    </location>
</feature>
<keyword evidence="4 9" id="KW-0812">Transmembrane</keyword>
<sequence length="568" mass="58428">MSGRRRVAIGAGGAVVLLAALDAYVVTTILVPVVKDLGIPVNRLERVTPVLTGFLLGYVAAMPLLGQLSDRFGRRPVLQACLVFFAAGSVVTALAHGVPVLTGGRVVQGVAGGALLPVTMALAGDLWEERQRPVVLGAVGAAQELGSVLGPLYGAGIAAALDWRAIFWINLPLVAVAMVAVQVAVPGGRGSGPEMSEANRGVRGVVPPREAETSEANRGVVPPREARPGVDVVGGLLLALGLGLLVAAVYNPEPQESALPPWGPATLGAGAVVLAVFVLWEIRSRTRLLDLSGVRRGPLLATLGVSLLSGAALMVTLVDVVLVAQTVLHKDATDGALLLTRFLVALPVAAVAGGLVARRVGERWPMAVGMAVSAGGYLLIAGWPADLAGASYGPLPRMDVDLVVTGLGLGLVIAPVSSAVLAFVPAARHGVASAAVVVARMMGMLLGISALTAWGFHRFHALTADLRPPLPFLMSKGEFAAQMKIYNAALQDALRTEYREIFWITAGMCLLGALLALAAGARRDARPAVPADDRIRSSAPHIGPESGDDSATGDVPISERGNILGEDG</sequence>
<dbReference type="InterPro" id="IPR036259">
    <property type="entry name" value="MFS_trans_sf"/>
</dbReference>
<protein>
    <recommendedName>
        <fullName evidence="7">MFS-type drug efflux transporter P55</fullName>
    </recommendedName>
</protein>
<dbReference type="PROSITE" id="PS50850">
    <property type="entry name" value="MFS"/>
    <property type="match status" value="1"/>
</dbReference>
<dbReference type="GO" id="GO:0022857">
    <property type="term" value="F:transmembrane transporter activity"/>
    <property type="evidence" value="ECO:0007669"/>
    <property type="project" value="InterPro"/>
</dbReference>
<keyword evidence="3" id="KW-1003">Cell membrane</keyword>
<evidence type="ECO:0000256" key="8">
    <source>
        <dbReference type="SAM" id="MobiDB-lite"/>
    </source>
</evidence>
<evidence type="ECO:0000256" key="6">
    <source>
        <dbReference type="ARBA" id="ARBA00023136"/>
    </source>
</evidence>
<evidence type="ECO:0000256" key="4">
    <source>
        <dbReference type="ARBA" id="ARBA00022692"/>
    </source>
</evidence>
<keyword evidence="3" id="KW-0997">Cell inner membrane</keyword>
<evidence type="ECO:0000259" key="10">
    <source>
        <dbReference type="PROSITE" id="PS50850"/>
    </source>
</evidence>
<evidence type="ECO:0000256" key="7">
    <source>
        <dbReference type="ARBA" id="ARBA00044273"/>
    </source>
</evidence>
<keyword evidence="12" id="KW-1185">Reference proteome</keyword>
<dbReference type="Proteomes" id="UP000546324">
    <property type="component" value="Unassembled WGS sequence"/>
</dbReference>
<feature type="transmembrane region" description="Helical" evidence="9">
    <location>
        <begin position="364"/>
        <end position="383"/>
    </location>
</feature>
<feature type="transmembrane region" description="Helical" evidence="9">
    <location>
        <begin position="165"/>
        <end position="185"/>
    </location>
</feature>
<comment type="caution">
    <text evidence="11">The sequence shown here is derived from an EMBL/GenBank/DDBJ whole genome shotgun (WGS) entry which is preliminary data.</text>
</comment>
<dbReference type="PANTHER" id="PTHR23501:SF191">
    <property type="entry name" value="VACUOLAR BASIC AMINO ACID TRANSPORTER 4"/>
    <property type="match status" value="1"/>
</dbReference>
<dbReference type="CDD" id="cd17321">
    <property type="entry name" value="MFS_MMR_MDR_like"/>
    <property type="match status" value="1"/>
</dbReference>
<evidence type="ECO:0000313" key="11">
    <source>
        <dbReference type="EMBL" id="MBB6393563.1"/>
    </source>
</evidence>
<proteinExistence type="predicted"/>
<dbReference type="PROSITE" id="PS00216">
    <property type="entry name" value="SUGAR_TRANSPORT_1"/>
    <property type="match status" value="1"/>
</dbReference>
<evidence type="ECO:0000256" key="2">
    <source>
        <dbReference type="ARBA" id="ARBA00022448"/>
    </source>
</evidence>
<dbReference type="GO" id="GO:0005886">
    <property type="term" value="C:plasma membrane"/>
    <property type="evidence" value="ECO:0007669"/>
    <property type="project" value="UniProtKB-SubCell"/>
</dbReference>
<keyword evidence="2" id="KW-0813">Transport</keyword>
<feature type="transmembrane region" description="Helical" evidence="9">
    <location>
        <begin position="336"/>
        <end position="357"/>
    </location>
</feature>
<feature type="transmembrane region" description="Helical" evidence="9">
    <location>
        <begin position="262"/>
        <end position="280"/>
    </location>
</feature>
<feature type="transmembrane region" description="Helical" evidence="9">
    <location>
        <begin position="232"/>
        <end position="250"/>
    </location>
</feature>
<feature type="transmembrane region" description="Helical" evidence="9">
    <location>
        <begin position="431"/>
        <end position="456"/>
    </location>
</feature>
<evidence type="ECO:0000256" key="1">
    <source>
        <dbReference type="ARBA" id="ARBA00004429"/>
    </source>
</evidence>
<feature type="domain" description="Major facilitator superfamily (MFS) profile" evidence="10">
    <location>
        <begin position="8"/>
        <end position="524"/>
    </location>
</feature>
<dbReference type="Gene3D" id="1.20.1250.20">
    <property type="entry name" value="MFS general substrate transporter like domains"/>
    <property type="match status" value="1"/>
</dbReference>
<evidence type="ECO:0000256" key="3">
    <source>
        <dbReference type="ARBA" id="ARBA00022519"/>
    </source>
</evidence>